<name>A0AA90KJD8_9ACTN</name>
<dbReference type="GO" id="GO:0004357">
    <property type="term" value="F:glutamate-cysteine ligase activity"/>
    <property type="evidence" value="ECO:0007669"/>
    <property type="project" value="UniProtKB-UniRule"/>
</dbReference>
<comment type="similarity">
    <text evidence="5 6">Belongs to the glutamate--cysteine ligase type 2 family. EgtA subfamily.</text>
</comment>
<sequence>MSDVTLIDEAEAAARVHGICFKNGPPRKVGVELEWLVHDDGDPLVPVGPVRLRAAYTDLERLPLRSALTQEPGGQVELSSPPEESLTGCVETMNRDLEAVRECLREHGLGLAGFGHDPWHRPRRVLTLPRYAAMEEYFDRAGPVGRAMMGSTASVQVCLDSGTEGAGPQGYRQRWRLAHLLGPVLVAAFANSPFSRGRPTGIRSTRQAVWAALDPARTRAPDEAEDPRDAWVAYALGAPVLCVRRDSGPWEVPSGLTFREWLAGRSAASRRPTADDLAYHLTTLFPPVRPQGHLEFRMIDAQPGEDGWIVPLAVTTALLDDPVASRTALQAVRPLDLRPYYRAPGNPLWRRAARHGMTDAALRLAAAACFDAAREALPRLGASAAIQDAVAEFTERYVARGRCPADDLLDQKTFTPARRPAAAAGPLSGKDEAS</sequence>
<comment type="catalytic activity">
    <reaction evidence="4 5 6">
        <text>L-cysteine + L-glutamate + ATP = gamma-L-glutamyl-L-cysteine + ADP + phosphate + H(+)</text>
        <dbReference type="Rhea" id="RHEA:13285"/>
        <dbReference type="ChEBI" id="CHEBI:15378"/>
        <dbReference type="ChEBI" id="CHEBI:29985"/>
        <dbReference type="ChEBI" id="CHEBI:30616"/>
        <dbReference type="ChEBI" id="CHEBI:35235"/>
        <dbReference type="ChEBI" id="CHEBI:43474"/>
        <dbReference type="ChEBI" id="CHEBI:58173"/>
        <dbReference type="ChEBI" id="CHEBI:456216"/>
        <dbReference type="EC" id="6.3.2.2"/>
    </reaction>
</comment>
<dbReference type="PIRSF" id="PIRSF017901">
    <property type="entry name" value="GCL"/>
    <property type="match status" value="1"/>
</dbReference>
<evidence type="ECO:0000256" key="7">
    <source>
        <dbReference type="SAM" id="MobiDB-lite"/>
    </source>
</evidence>
<dbReference type="EMBL" id="JABXJJ020000083">
    <property type="protein sequence ID" value="MDI5974490.1"/>
    <property type="molecule type" value="Genomic_DNA"/>
</dbReference>
<dbReference type="Gene3D" id="3.30.590.20">
    <property type="match status" value="1"/>
</dbReference>
<comment type="function">
    <text evidence="5">Catalyzes the synthesis of gamma-glutamylcysteine (gamma-GC). This compound is used as substrate for the biosynthesis of the low-molecular thiol compound ergothioneine.</text>
</comment>
<dbReference type="GO" id="GO:0006750">
    <property type="term" value="P:glutathione biosynthetic process"/>
    <property type="evidence" value="ECO:0007669"/>
    <property type="project" value="UniProtKB-UniRule"/>
</dbReference>
<dbReference type="AlphaFoldDB" id="A0AA90KJD8"/>
<evidence type="ECO:0000256" key="6">
    <source>
        <dbReference type="PIRNR" id="PIRNR017901"/>
    </source>
</evidence>
<dbReference type="GO" id="GO:0005524">
    <property type="term" value="F:ATP binding"/>
    <property type="evidence" value="ECO:0007669"/>
    <property type="project" value="UniProtKB-UniRule"/>
</dbReference>
<protein>
    <recommendedName>
        <fullName evidence="5">Glutamate--cysteine ligase EgtA</fullName>
        <ecNumber evidence="5">6.3.2.2</ecNumber>
    </recommendedName>
    <alternativeName>
        <fullName evidence="5">Gamma-glutamylcysteine synthase</fullName>
        <shortName evidence="5">GCS</shortName>
        <shortName evidence="5">Gamma-ECS</shortName>
    </alternativeName>
</protein>
<feature type="region of interest" description="Disordered" evidence="7">
    <location>
        <begin position="410"/>
        <end position="434"/>
    </location>
</feature>
<dbReference type="RefSeq" id="WP_271315260.1">
    <property type="nucleotide sequence ID" value="NZ_JABXJJ020000083.1"/>
</dbReference>
<dbReference type="InterPro" id="IPR035434">
    <property type="entry name" value="GCL_bact_plant"/>
</dbReference>
<dbReference type="InterPro" id="IPR006336">
    <property type="entry name" value="GCS2"/>
</dbReference>
<dbReference type="GO" id="GO:0052699">
    <property type="term" value="P:ergothioneine biosynthetic process"/>
    <property type="evidence" value="ECO:0007669"/>
    <property type="project" value="UniProtKB-UniRule"/>
</dbReference>
<evidence type="ECO:0000256" key="5">
    <source>
        <dbReference type="HAMAP-Rule" id="MF_02034"/>
    </source>
</evidence>
<proteinExistence type="inferred from homology"/>
<accession>A0AA90KJD8</accession>
<reference evidence="8" key="1">
    <citation type="submission" date="2023-05" db="EMBL/GenBank/DDBJ databases">
        <title>Streptantibioticus silvisoli sp. nov., acidotolerant actinomycetes 1 from pine litter.</title>
        <authorList>
            <person name="Swiecimska M."/>
            <person name="Golinska P."/>
            <person name="Sangal V."/>
            <person name="Wachnowicz B."/>
            <person name="Goodfellow M."/>
        </authorList>
    </citation>
    <scope>NUCLEOTIDE SEQUENCE</scope>
    <source>
        <strain evidence="8">SL13</strain>
    </source>
</reference>
<comment type="pathway">
    <text evidence="5">Amino-acid biosynthesis; ergothioneine biosynthesis.</text>
</comment>
<dbReference type="Pfam" id="PF04107">
    <property type="entry name" value="GCS2"/>
    <property type="match status" value="1"/>
</dbReference>
<evidence type="ECO:0000256" key="2">
    <source>
        <dbReference type="ARBA" id="ARBA00022741"/>
    </source>
</evidence>
<dbReference type="HAMAP" id="MF_02034">
    <property type="entry name" value="EgtA"/>
    <property type="match status" value="1"/>
</dbReference>
<evidence type="ECO:0000256" key="1">
    <source>
        <dbReference type="ARBA" id="ARBA00022598"/>
    </source>
</evidence>
<organism evidence="8">
    <name type="scientific">Streptantibioticus silvisoli</name>
    <dbReference type="NCBI Taxonomy" id="2705255"/>
    <lineage>
        <taxon>Bacteria</taxon>
        <taxon>Bacillati</taxon>
        <taxon>Actinomycetota</taxon>
        <taxon>Actinomycetes</taxon>
        <taxon>Kitasatosporales</taxon>
        <taxon>Streptomycetaceae</taxon>
        <taxon>Streptantibioticus</taxon>
    </lineage>
</organism>
<dbReference type="PANTHER" id="PTHR34378:SF1">
    <property type="entry name" value="GLUTAMATE--CYSTEINE LIGASE, CHLOROPLASTIC"/>
    <property type="match status" value="1"/>
</dbReference>
<evidence type="ECO:0000256" key="3">
    <source>
        <dbReference type="ARBA" id="ARBA00022840"/>
    </source>
</evidence>
<comment type="caution">
    <text evidence="8">The sequence shown here is derived from an EMBL/GenBank/DDBJ whole genome shotgun (WGS) entry which is preliminary data.</text>
</comment>
<evidence type="ECO:0000313" key="8">
    <source>
        <dbReference type="EMBL" id="MDI5974490.1"/>
    </source>
</evidence>
<dbReference type="NCBIfam" id="TIGR03444">
    <property type="entry name" value="EgtA_Cys_ligase"/>
    <property type="match status" value="1"/>
</dbReference>
<keyword evidence="1 5" id="KW-0436">Ligase</keyword>
<dbReference type="InterPro" id="IPR017809">
    <property type="entry name" value="EgtA_Actinobacteria"/>
</dbReference>
<dbReference type="PANTHER" id="PTHR34378">
    <property type="entry name" value="GLUTAMATE--CYSTEINE LIGASE, CHLOROPLASTIC"/>
    <property type="match status" value="1"/>
</dbReference>
<dbReference type="InterPro" id="IPR014746">
    <property type="entry name" value="Gln_synth/guanido_kin_cat_dom"/>
</dbReference>
<evidence type="ECO:0000256" key="4">
    <source>
        <dbReference type="ARBA" id="ARBA00048819"/>
    </source>
</evidence>
<dbReference type="SUPFAM" id="SSF55931">
    <property type="entry name" value="Glutamine synthetase/guanido kinase"/>
    <property type="match status" value="1"/>
</dbReference>
<dbReference type="EC" id="6.3.2.2" evidence="5"/>
<keyword evidence="2 5" id="KW-0547">Nucleotide-binding</keyword>
<gene>
    <name evidence="5 8" type="primary">egtA</name>
    <name evidence="8" type="ORF">POF50_034960</name>
</gene>
<keyword evidence="3 5" id="KW-0067">ATP-binding</keyword>